<dbReference type="PANTHER" id="PTHR42690:SF1">
    <property type="entry name" value="THREONINE SYNTHASE-LIKE 2"/>
    <property type="match status" value="1"/>
</dbReference>
<evidence type="ECO:0000313" key="15">
    <source>
        <dbReference type="EMBL" id="PIO42030.1"/>
    </source>
</evidence>
<comment type="pathway">
    <text evidence="2">Amino-acid biosynthesis; L-threonine biosynthesis; L-threonine from L-aspartate: step 5/5.</text>
</comment>
<evidence type="ECO:0000259" key="13">
    <source>
        <dbReference type="Pfam" id="PF00291"/>
    </source>
</evidence>
<evidence type="ECO:0000256" key="6">
    <source>
        <dbReference type="ARBA" id="ARBA00022605"/>
    </source>
</evidence>
<evidence type="ECO:0000259" key="14">
    <source>
        <dbReference type="Pfam" id="PF14821"/>
    </source>
</evidence>
<feature type="domain" description="Tryptophan synthase beta chain-like PALP" evidence="13">
    <location>
        <begin position="101"/>
        <end position="328"/>
    </location>
</feature>
<evidence type="ECO:0000256" key="3">
    <source>
        <dbReference type="ARBA" id="ARBA00005517"/>
    </source>
</evidence>
<dbReference type="NCBIfam" id="TIGR00260">
    <property type="entry name" value="thrC"/>
    <property type="match status" value="1"/>
</dbReference>
<name>A0A2N9VRB2_9HYPH</name>
<evidence type="ECO:0000256" key="1">
    <source>
        <dbReference type="ARBA" id="ARBA00001933"/>
    </source>
</evidence>
<dbReference type="KEGG" id="pht:BLM14_13090"/>
<evidence type="ECO:0000256" key="9">
    <source>
        <dbReference type="ARBA" id="ARBA00023239"/>
    </source>
</evidence>
<accession>A0A2N9VRB2</accession>
<dbReference type="GO" id="GO:0009088">
    <property type="term" value="P:threonine biosynthetic process"/>
    <property type="evidence" value="ECO:0007669"/>
    <property type="project" value="UniProtKB-UniRule"/>
</dbReference>
<feature type="domain" description="Threonine synthase N-terminal" evidence="14">
    <location>
        <begin position="2"/>
        <end position="80"/>
    </location>
</feature>
<keyword evidence="8 12" id="KW-0663">Pyridoxal phosphate</keyword>
<comment type="cofactor">
    <cofactor evidence="1 12">
        <name>pyridoxal 5'-phosphate</name>
        <dbReference type="ChEBI" id="CHEBI:597326"/>
    </cofactor>
</comment>
<feature type="modified residue" description="N6-(pyridoxal phosphate)lysine" evidence="12">
    <location>
        <position position="112"/>
    </location>
</feature>
<evidence type="ECO:0000256" key="7">
    <source>
        <dbReference type="ARBA" id="ARBA00022697"/>
    </source>
</evidence>
<dbReference type="Proteomes" id="UP000232163">
    <property type="component" value="Unassembled WGS sequence"/>
</dbReference>
<dbReference type="PROSITE" id="PS00165">
    <property type="entry name" value="DEHYDRATASE_SER_THR"/>
    <property type="match status" value="1"/>
</dbReference>
<dbReference type="RefSeq" id="WP_099999789.1">
    <property type="nucleotide sequence ID" value="NZ_CP017940.1"/>
</dbReference>
<evidence type="ECO:0000256" key="4">
    <source>
        <dbReference type="ARBA" id="ARBA00013028"/>
    </source>
</evidence>
<dbReference type="UniPathway" id="UPA00050">
    <property type="reaction ID" value="UER00065"/>
</dbReference>
<dbReference type="GO" id="GO:0030170">
    <property type="term" value="F:pyridoxal phosphate binding"/>
    <property type="evidence" value="ECO:0007669"/>
    <property type="project" value="InterPro"/>
</dbReference>
<keyword evidence="7" id="KW-0791">Threonine biosynthesis</keyword>
<evidence type="ECO:0000256" key="11">
    <source>
        <dbReference type="NCBIfam" id="TIGR00260"/>
    </source>
</evidence>
<dbReference type="Pfam" id="PF24857">
    <property type="entry name" value="THR4_C"/>
    <property type="match status" value="1"/>
</dbReference>
<reference evidence="15 16" key="1">
    <citation type="journal article" date="2017" name="Int J Environ Stud">
        <title>Does the Miocene-Pliocene relict legume Oxytropis triphylla form nitrogen-fixing nodules with a combination of bacterial strains?</title>
        <authorList>
            <person name="Safronova V."/>
            <person name="Belimov A."/>
            <person name="Sazanova A."/>
            <person name="Kuznetsova I."/>
            <person name="Popova J."/>
            <person name="Andronov E."/>
            <person name="Verkhozina A."/>
            <person name="Tikhonovich I."/>
        </authorList>
    </citation>
    <scope>NUCLEOTIDE SEQUENCE [LARGE SCALE GENOMIC DNA]</scope>
    <source>
        <strain evidence="15 16">Tri-38</strain>
    </source>
</reference>
<dbReference type="Gene3D" id="3.40.50.1100">
    <property type="match status" value="2"/>
</dbReference>
<sequence length="465" mass="51059">MKYVSTRGEAPVLGFSDALLAGLARDGGLYLPQEFPQFSASEIRSLRGKTYAEVAIHVLTPFVAGDIDQADFERMVHEAYGTFRHEAVCPLVQTKHNEFILELFHGPTLAFKDVAMQLLARLMDYILTKRNERATIVGATSGDTGGAAIEAFANRDRTDIFILFPHNRVSPVQQRQMTTSAAPNVHALAIEGNFDDCQSLVKGMFNDLNFRDSLSLSGVNSINWARIMPQIVYYFTAAVALGSPDRPVSFTVPTGNFGDIFAGYVAKRMGLPIDRLVIATNDNDILTRTIETGNYETRGVLHTTSPSMDIQVSSNFERLLFEAHGRDAASVRRLMDGLKQSGSFTISDAPLAKIRAEFDAGRSTRVETAEAIKDVLKQSGYLLDPHSAIGLKVAREKISAGAASVVLATAHPAKFPDAVRTASGIHPDLPLWLGDLMERKEQYTVLPNDLKNVEEYVSRHSRAAR</sequence>
<dbReference type="Gene3D" id="3.90.1380.10">
    <property type="entry name" value="Threonine synthase, N-terminal domain"/>
    <property type="match status" value="1"/>
</dbReference>
<dbReference type="InterPro" id="IPR001926">
    <property type="entry name" value="TrpB-like_PALP"/>
</dbReference>
<dbReference type="EC" id="4.2.3.1" evidence="4 11"/>
<dbReference type="InterPro" id="IPR004450">
    <property type="entry name" value="Thr_synthase-like"/>
</dbReference>
<dbReference type="SUPFAM" id="SSF53686">
    <property type="entry name" value="Tryptophan synthase beta subunit-like PLP-dependent enzymes"/>
    <property type="match status" value="1"/>
</dbReference>
<evidence type="ECO:0000256" key="12">
    <source>
        <dbReference type="PIRSR" id="PIRSR604450-51"/>
    </source>
</evidence>
<proteinExistence type="inferred from homology"/>
<evidence type="ECO:0000256" key="10">
    <source>
        <dbReference type="ARBA" id="ARBA00049144"/>
    </source>
</evidence>
<dbReference type="InterPro" id="IPR000634">
    <property type="entry name" value="Ser/Thr_deHydtase_PyrdxlP-BS"/>
</dbReference>
<comment type="similarity">
    <text evidence="3">Belongs to the threonine synthase family.</text>
</comment>
<dbReference type="OrthoDB" id="9763107at2"/>
<comment type="catalytic activity">
    <reaction evidence="10">
        <text>O-phospho-L-homoserine + H2O = L-threonine + phosphate</text>
        <dbReference type="Rhea" id="RHEA:10840"/>
        <dbReference type="ChEBI" id="CHEBI:15377"/>
        <dbReference type="ChEBI" id="CHEBI:43474"/>
        <dbReference type="ChEBI" id="CHEBI:57590"/>
        <dbReference type="ChEBI" id="CHEBI:57926"/>
        <dbReference type="EC" id="4.2.3.1"/>
    </reaction>
</comment>
<organism evidence="15 16">
    <name type="scientific">Phyllobacterium zundukense</name>
    <dbReference type="NCBI Taxonomy" id="1867719"/>
    <lineage>
        <taxon>Bacteria</taxon>
        <taxon>Pseudomonadati</taxon>
        <taxon>Pseudomonadota</taxon>
        <taxon>Alphaproteobacteria</taxon>
        <taxon>Hyphomicrobiales</taxon>
        <taxon>Phyllobacteriaceae</taxon>
        <taxon>Phyllobacterium</taxon>
    </lineage>
</organism>
<evidence type="ECO:0000256" key="2">
    <source>
        <dbReference type="ARBA" id="ARBA00004979"/>
    </source>
</evidence>
<dbReference type="InterPro" id="IPR029144">
    <property type="entry name" value="Thr_synth_N"/>
</dbReference>
<evidence type="ECO:0000256" key="5">
    <source>
        <dbReference type="ARBA" id="ARBA00018679"/>
    </source>
</evidence>
<gene>
    <name evidence="15" type="ORF">B5P45_23550</name>
</gene>
<dbReference type="AlphaFoldDB" id="A0A2N9VRB2"/>
<dbReference type="CDD" id="cd01560">
    <property type="entry name" value="Thr-synth_2"/>
    <property type="match status" value="1"/>
</dbReference>
<comment type="caution">
    <text evidence="15">The sequence shown here is derived from an EMBL/GenBank/DDBJ whole genome shotgun (WGS) entry which is preliminary data.</text>
</comment>
<evidence type="ECO:0000313" key="16">
    <source>
        <dbReference type="Proteomes" id="UP000232163"/>
    </source>
</evidence>
<dbReference type="Pfam" id="PF14821">
    <property type="entry name" value="Thr_synth_N"/>
    <property type="match status" value="1"/>
</dbReference>
<protein>
    <recommendedName>
        <fullName evidence="5 11">Threonine synthase</fullName>
        <ecNumber evidence="4 11">4.2.3.1</ecNumber>
    </recommendedName>
</protein>
<dbReference type="InterPro" id="IPR051166">
    <property type="entry name" value="Threonine_Synthase"/>
</dbReference>
<dbReference type="EMBL" id="MZMT01000053">
    <property type="protein sequence ID" value="PIO42030.1"/>
    <property type="molecule type" value="Genomic_DNA"/>
</dbReference>
<dbReference type="PANTHER" id="PTHR42690">
    <property type="entry name" value="THREONINE SYNTHASE FAMILY MEMBER"/>
    <property type="match status" value="1"/>
</dbReference>
<dbReference type="InterPro" id="IPR036052">
    <property type="entry name" value="TrpB-like_PALP_sf"/>
</dbReference>
<keyword evidence="6" id="KW-0028">Amino-acid biosynthesis</keyword>
<keyword evidence="16" id="KW-1185">Reference proteome</keyword>
<evidence type="ECO:0000256" key="8">
    <source>
        <dbReference type="ARBA" id="ARBA00022898"/>
    </source>
</evidence>
<keyword evidence="9" id="KW-0456">Lyase</keyword>
<dbReference type="Pfam" id="PF00291">
    <property type="entry name" value="PALP"/>
    <property type="match status" value="1"/>
</dbReference>
<dbReference type="GO" id="GO:0004795">
    <property type="term" value="F:threonine synthase activity"/>
    <property type="evidence" value="ECO:0007669"/>
    <property type="project" value="UniProtKB-UniRule"/>
</dbReference>
<dbReference type="InterPro" id="IPR037158">
    <property type="entry name" value="Thr_synth_N_sf"/>
</dbReference>